<dbReference type="FunFam" id="3.30.160.270:FF:000003">
    <property type="entry name" value="2-isopropylmalate synthase"/>
    <property type="match status" value="1"/>
</dbReference>
<keyword evidence="10 11" id="KW-0100">Branched-chain amino acid biosynthesis</keyword>
<comment type="pathway">
    <text evidence="1 11">Amino-acid biosynthesis; L-leucine biosynthesis; L-leucine from 3-methyl-2-oxobutanoate: step 1/4.</text>
</comment>
<evidence type="ECO:0000256" key="10">
    <source>
        <dbReference type="ARBA" id="ARBA00023304"/>
    </source>
</evidence>
<dbReference type="Gene3D" id="3.30.160.270">
    <property type="match status" value="1"/>
</dbReference>
<keyword evidence="9 11" id="KW-0464">Manganese</keyword>
<dbReference type="InterPro" id="IPR050073">
    <property type="entry name" value="2-IPM_HCS-like"/>
</dbReference>
<protein>
    <recommendedName>
        <fullName evidence="4 11">2-isopropylmalate synthase</fullName>
        <ecNumber evidence="3 11">2.3.3.13</ecNumber>
    </recommendedName>
    <alternativeName>
        <fullName evidence="11">Alpha-IPM synthase</fullName>
    </alternativeName>
    <alternativeName>
        <fullName evidence="11">Alpha-isopropylmalate synthase</fullName>
    </alternativeName>
</protein>
<dbReference type="Pfam" id="PF22617">
    <property type="entry name" value="HCS_D2"/>
    <property type="match status" value="1"/>
</dbReference>
<dbReference type="SUPFAM" id="SSF110921">
    <property type="entry name" value="2-isopropylmalate synthase LeuA, allosteric (dimerisation) domain"/>
    <property type="match status" value="1"/>
</dbReference>
<comment type="function">
    <text evidence="11">Catalyzes the condensation of the acetyl group of acetyl-CoA with 3-methyl-2-oxobutanoate (2-ketoisovalerate) to form 3-carboxy-3-hydroxy-4-methylpentanoate (2-isopropylmalate).</text>
</comment>
<dbReference type="Pfam" id="PF00682">
    <property type="entry name" value="HMGL-like"/>
    <property type="match status" value="1"/>
</dbReference>
<comment type="caution">
    <text evidence="13">The sequence shown here is derived from an EMBL/GenBank/DDBJ whole genome shotgun (WGS) entry which is preliminary data.</text>
</comment>
<evidence type="ECO:0000256" key="5">
    <source>
        <dbReference type="ARBA" id="ARBA00022430"/>
    </source>
</evidence>
<evidence type="ECO:0000256" key="4">
    <source>
        <dbReference type="ARBA" id="ARBA00018198"/>
    </source>
</evidence>
<dbReference type="HAMAP" id="MF_01025">
    <property type="entry name" value="LeuA_type1"/>
    <property type="match status" value="1"/>
</dbReference>
<dbReference type="PROSITE" id="PS00816">
    <property type="entry name" value="AIPM_HOMOCIT_SYNTH_2"/>
    <property type="match status" value="1"/>
</dbReference>
<feature type="binding site" evidence="11">
    <location>
        <position position="202"/>
    </location>
    <ligand>
        <name>Mn(2+)</name>
        <dbReference type="ChEBI" id="CHEBI:29035"/>
    </ligand>
</feature>
<keyword evidence="11" id="KW-0963">Cytoplasm</keyword>
<comment type="subunit">
    <text evidence="11">Homodimer.</text>
</comment>
<dbReference type="EC" id="2.3.3.13" evidence="3 11"/>
<evidence type="ECO:0000259" key="12">
    <source>
        <dbReference type="PROSITE" id="PS50991"/>
    </source>
</evidence>
<organism evidence="13 14">
    <name type="scientific">Guopingia tenuis</name>
    <dbReference type="NCBI Taxonomy" id="2763656"/>
    <lineage>
        <taxon>Bacteria</taxon>
        <taxon>Bacillati</taxon>
        <taxon>Bacillota</taxon>
        <taxon>Clostridia</taxon>
        <taxon>Christensenellales</taxon>
        <taxon>Christensenellaceae</taxon>
        <taxon>Guopingia</taxon>
    </lineage>
</organism>
<sequence>MSQQIKIFDTTLRDGEQSPGCSMNLNEKLKMARQLERLRVDIIEAGFAIASPGDFESVAAIAQTIKDCTVASLSRLVKKDIDASAEALKNAVSPRIHTFIATSDLHMRYKLKMKPEDVLSQIDELVTYARNLCPDVEFSAEDASRSDRDFLCRALERAIRAGASTVNIPDTVGYATPEEMFDLISYIKNNVPNIDKATISVHNHNDLGLGVATSLASIKAGATQVECTLNGIGERAGNAALEEIVMALKTRRDFFDCTTRIDTTQIYRSCTRLARIIGQDIPNNKAIVGANAFLHESGIHQHGVLAKRETYEIMTPESIGIVKNNIVLGKHSGRHAFEDRLVSLGYQLPEEAIAKLFEKFKVLCDRKKDVSDYDLEALVESTSHTPEHYKLDRFVINSGNTIRATAIVRLQIDGREVEDVAIGDGPIFACYKAIEKMSPLNLKLEDYSIRSVTEGEDALGQVSVKVTCNGKTLTGRGLSTDILESSILAYLHAINKFISLEKQA</sequence>
<dbReference type="PROSITE" id="PS00815">
    <property type="entry name" value="AIPM_HOMOCIT_SYNTH_1"/>
    <property type="match status" value="1"/>
</dbReference>
<dbReference type="RefSeq" id="WP_249280295.1">
    <property type="nucleotide sequence ID" value="NZ_JACRSS010000002.1"/>
</dbReference>
<evidence type="ECO:0000256" key="1">
    <source>
        <dbReference type="ARBA" id="ARBA00004689"/>
    </source>
</evidence>
<dbReference type="InterPro" id="IPR054691">
    <property type="entry name" value="LeuA/HCS_post-cat"/>
</dbReference>
<keyword evidence="13" id="KW-0012">Acyltransferase</keyword>
<dbReference type="SUPFAM" id="SSF51569">
    <property type="entry name" value="Aldolase"/>
    <property type="match status" value="1"/>
</dbReference>
<dbReference type="GO" id="GO:0003852">
    <property type="term" value="F:2-isopropylmalate synthase activity"/>
    <property type="evidence" value="ECO:0007669"/>
    <property type="project" value="UniProtKB-UniRule"/>
</dbReference>
<dbReference type="FunFam" id="1.10.238.260:FF:000001">
    <property type="entry name" value="2-isopropylmalate synthase"/>
    <property type="match status" value="1"/>
</dbReference>
<evidence type="ECO:0000256" key="11">
    <source>
        <dbReference type="HAMAP-Rule" id="MF_01025"/>
    </source>
</evidence>
<dbReference type="InterPro" id="IPR002034">
    <property type="entry name" value="AIPM/Hcit_synth_CS"/>
</dbReference>
<gene>
    <name evidence="11" type="primary">leuA</name>
    <name evidence="13" type="ORF">H8693_06365</name>
</gene>
<dbReference type="Pfam" id="PF08502">
    <property type="entry name" value="LeuA_dimer"/>
    <property type="match status" value="1"/>
</dbReference>
<proteinExistence type="inferred from homology"/>
<dbReference type="PROSITE" id="PS50991">
    <property type="entry name" value="PYR_CT"/>
    <property type="match status" value="1"/>
</dbReference>
<feature type="region of interest" description="Regulatory domain" evidence="11">
    <location>
        <begin position="390"/>
        <end position="504"/>
    </location>
</feature>
<dbReference type="InterPro" id="IPR036230">
    <property type="entry name" value="LeuA_allosteric_dom_sf"/>
</dbReference>
<dbReference type="AlphaFoldDB" id="A0A926DIU3"/>
<dbReference type="PANTHER" id="PTHR10277:SF9">
    <property type="entry name" value="2-ISOPROPYLMALATE SYNTHASE 1, CHLOROPLASTIC-RELATED"/>
    <property type="match status" value="1"/>
</dbReference>
<feature type="binding site" evidence="11">
    <location>
        <position position="238"/>
    </location>
    <ligand>
        <name>Mn(2+)</name>
        <dbReference type="ChEBI" id="CHEBI:29035"/>
    </ligand>
</feature>
<evidence type="ECO:0000313" key="14">
    <source>
        <dbReference type="Proteomes" id="UP000617951"/>
    </source>
</evidence>
<feature type="binding site" evidence="11">
    <location>
        <position position="204"/>
    </location>
    <ligand>
        <name>Mn(2+)</name>
        <dbReference type="ChEBI" id="CHEBI:29035"/>
    </ligand>
</feature>
<accession>A0A926DIU3</accession>
<dbReference type="Gene3D" id="1.10.238.260">
    <property type="match status" value="1"/>
</dbReference>
<dbReference type="InterPro" id="IPR013709">
    <property type="entry name" value="2-isopropylmalate_synth_dimer"/>
</dbReference>
<comment type="catalytic activity">
    <reaction evidence="11">
        <text>3-methyl-2-oxobutanoate + acetyl-CoA + H2O = (2S)-2-isopropylmalate + CoA + H(+)</text>
        <dbReference type="Rhea" id="RHEA:21524"/>
        <dbReference type="ChEBI" id="CHEBI:1178"/>
        <dbReference type="ChEBI" id="CHEBI:11851"/>
        <dbReference type="ChEBI" id="CHEBI:15377"/>
        <dbReference type="ChEBI" id="CHEBI:15378"/>
        <dbReference type="ChEBI" id="CHEBI:57287"/>
        <dbReference type="ChEBI" id="CHEBI:57288"/>
        <dbReference type="EC" id="2.3.3.13"/>
    </reaction>
</comment>
<evidence type="ECO:0000256" key="8">
    <source>
        <dbReference type="ARBA" id="ARBA00022723"/>
    </source>
</evidence>
<dbReference type="CDD" id="cd07940">
    <property type="entry name" value="DRE_TIM_IPMS"/>
    <property type="match status" value="1"/>
</dbReference>
<evidence type="ECO:0000256" key="6">
    <source>
        <dbReference type="ARBA" id="ARBA00022605"/>
    </source>
</evidence>
<dbReference type="GO" id="GO:0030145">
    <property type="term" value="F:manganese ion binding"/>
    <property type="evidence" value="ECO:0007669"/>
    <property type="project" value="UniProtKB-UniRule"/>
</dbReference>
<dbReference type="NCBIfam" id="NF002086">
    <property type="entry name" value="PRK00915.1-3"/>
    <property type="match status" value="1"/>
</dbReference>
<dbReference type="InterPro" id="IPR013785">
    <property type="entry name" value="Aldolase_TIM"/>
</dbReference>
<feature type="domain" description="Pyruvate carboxyltransferase" evidence="12">
    <location>
        <begin position="5"/>
        <end position="267"/>
    </location>
</feature>
<evidence type="ECO:0000256" key="9">
    <source>
        <dbReference type="ARBA" id="ARBA00023211"/>
    </source>
</evidence>
<evidence type="ECO:0000256" key="3">
    <source>
        <dbReference type="ARBA" id="ARBA00012973"/>
    </source>
</evidence>
<dbReference type="Gene3D" id="3.20.20.70">
    <property type="entry name" value="Aldolase class I"/>
    <property type="match status" value="1"/>
</dbReference>
<comment type="cofactor">
    <cofactor evidence="11">
        <name>Mn(2+)</name>
        <dbReference type="ChEBI" id="CHEBI:29035"/>
    </cofactor>
</comment>
<dbReference type="EMBL" id="JACRSS010000002">
    <property type="protein sequence ID" value="MBC8538554.1"/>
    <property type="molecule type" value="Genomic_DNA"/>
</dbReference>
<keyword evidence="14" id="KW-1185">Reference proteome</keyword>
<dbReference type="FunFam" id="3.20.20.70:FF:000010">
    <property type="entry name" value="2-isopropylmalate synthase"/>
    <property type="match status" value="1"/>
</dbReference>
<comment type="similarity">
    <text evidence="2 11">Belongs to the alpha-IPM synthase/homocitrate synthase family. LeuA type 1 subfamily.</text>
</comment>
<dbReference type="Proteomes" id="UP000617951">
    <property type="component" value="Unassembled WGS sequence"/>
</dbReference>
<dbReference type="InterPro" id="IPR000891">
    <property type="entry name" value="PYR_CT"/>
</dbReference>
<evidence type="ECO:0000313" key="13">
    <source>
        <dbReference type="EMBL" id="MBC8538554.1"/>
    </source>
</evidence>
<dbReference type="PANTHER" id="PTHR10277">
    <property type="entry name" value="HOMOCITRATE SYNTHASE-RELATED"/>
    <property type="match status" value="1"/>
</dbReference>
<dbReference type="NCBIfam" id="TIGR00973">
    <property type="entry name" value="leuA_bact"/>
    <property type="match status" value="1"/>
</dbReference>
<dbReference type="GO" id="GO:0009098">
    <property type="term" value="P:L-leucine biosynthetic process"/>
    <property type="evidence" value="ECO:0007669"/>
    <property type="project" value="UniProtKB-UniRule"/>
</dbReference>
<feature type="binding site" evidence="11">
    <location>
        <position position="14"/>
    </location>
    <ligand>
        <name>Mn(2+)</name>
        <dbReference type="ChEBI" id="CHEBI:29035"/>
    </ligand>
</feature>
<evidence type="ECO:0000256" key="2">
    <source>
        <dbReference type="ARBA" id="ARBA00009396"/>
    </source>
</evidence>
<keyword evidence="6 11" id="KW-0028">Amino-acid biosynthesis</keyword>
<reference evidence="13" key="1">
    <citation type="submission" date="2020-08" db="EMBL/GenBank/DDBJ databases">
        <title>Genome public.</title>
        <authorList>
            <person name="Liu C."/>
            <person name="Sun Q."/>
        </authorList>
    </citation>
    <scope>NUCLEOTIDE SEQUENCE</scope>
    <source>
        <strain evidence="13">NSJ-63</strain>
    </source>
</reference>
<keyword evidence="5 11" id="KW-0432">Leucine biosynthesis</keyword>
<name>A0A926DIU3_9FIRM</name>
<evidence type="ECO:0000256" key="7">
    <source>
        <dbReference type="ARBA" id="ARBA00022679"/>
    </source>
</evidence>
<dbReference type="GO" id="GO:0003985">
    <property type="term" value="F:acetyl-CoA C-acetyltransferase activity"/>
    <property type="evidence" value="ECO:0007669"/>
    <property type="project" value="UniProtKB-UniRule"/>
</dbReference>
<keyword evidence="7 11" id="KW-0808">Transferase</keyword>
<dbReference type="GO" id="GO:0005737">
    <property type="term" value="C:cytoplasm"/>
    <property type="evidence" value="ECO:0007669"/>
    <property type="project" value="UniProtKB-UniRule"/>
</dbReference>
<keyword evidence="8 11" id="KW-0479">Metal-binding</keyword>
<dbReference type="SMART" id="SM00917">
    <property type="entry name" value="LeuA_dimer"/>
    <property type="match status" value="1"/>
</dbReference>
<dbReference type="InterPro" id="IPR005671">
    <property type="entry name" value="LeuA_bact_synth"/>
</dbReference>